<reference evidence="9 10" key="1">
    <citation type="submission" date="2018-07" db="EMBL/GenBank/DDBJ databases">
        <title>Section-level genome sequencing of Aspergillus section Nigri to investigate inter- and intra-species variation.</title>
        <authorList>
            <consortium name="DOE Joint Genome Institute"/>
            <person name="Vesth T.C."/>
            <person name="Nybo J.L."/>
            <person name="Theobald S."/>
            <person name="Frisvad J.C."/>
            <person name="Larsen T.O."/>
            <person name="Nielsen K.F."/>
            <person name="Hoof J.B."/>
            <person name="Brandl J."/>
            <person name="Salamov A."/>
            <person name="Riley R."/>
            <person name="Gladden J.M."/>
            <person name="Phatale P."/>
            <person name="Nielsen M.T."/>
            <person name="Lyhne E.K."/>
            <person name="Kogle M.E."/>
            <person name="Strasser K."/>
            <person name="McDonnell E."/>
            <person name="Barry K."/>
            <person name="Clum A."/>
            <person name="Chen C."/>
            <person name="Nolan M."/>
            <person name="Sandor L."/>
            <person name="Kuo A."/>
            <person name="Lipzen A."/>
            <person name="Hainaut M."/>
            <person name="Drula E."/>
            <person name="Tsang A."/>
            <person name="Magnuson J.K."/>
            <person name="Henrissat B."/>
            <person name="Wiebenga A."/>
            <person name="Simmons B.A."/>
            <person name="Makela M.R."/>
            <person name="De vries R.P."/>
            <person name="Grigoriev I.V."/>
            <person name="Mortensen U.H."/>
            <person name="Baker S.E."/>
            <person name="Andersen M.R."/>
        </authorList>
    </citation>
    <scope>NUCLEOTIDE SEQUENCE [LARGE SCALE GENOMIC DNA]</scope>
    <source>
        <strain evidence="9 10">ATCC 13496</strain>
    </source>
</reference>
<dbReference type="GO" id="GO:0000981">
    <property type="term" value="F:DNA-binding transcription factor activity, RNA polymerase II-specific"/>
    <property type="evidence" value="ECO:0007669"/>
    <property type="project" value="InterPro"/>
</dbReference>
<comment type="subcellular location">
    <subcellularLocation>
        <location evidence="1">Nucleus</location>
    </subcellularLocation>
</comment>
<keyword evidence="3" id="KW-0805">Transcription regulation</keyword>
<dbReference type="GO" id="GO:0009893">
    <property type="term" value="P:positive regulation of metabolic process"/>
    <property type="evidence" value="ECO:0007669"/>
    <property type="project" value="UniProtKB-ARBA"/>
</dbReference>
<keyword evidence="6" id="KW-0539">Nucleus</keyword>
<keyword evidence="4" id="KW-0238">DNA-binding</keyword>
<organism evidence="9 10">
    <name type="scientific">Aspergillus niger ATCC 13496</name>
    <dbReference type="NCBI Taxonomy" id="1353008"/>
    <lineage>
        <taxon>Eukaryota</taxon>
        <taxon>Fungi</taxon>
        <taxon>Dikarya</taxon>
        <taxon>Ascomycota</taxon>
        <taxon>Pezizomycotina</taxon>
        <taxon>Eurotiomycetes</taxon>
        <taxon>Eurotiomycetidae</taxon>
        <taxon>Eurotiales</taxon>
        <taxon>Aspergillaceae</taxon>
        <taxon>Aspergillus</taxon>
        <taxon>Aspergillus subgen. Circumdati</taxon>
    </lineage>
</organism>
<dbReference type="PROSITE" id="PS50048">
    <property type="entry name" value="ZN2_CY6_FUNGAL_2"/>
    <property type="match status" value="1"/>
</dbReference>
<dbReference type="GO" id="GO:0006351">
    <property type="term" value="P:DNA-templated transcription"/>
    <property type="evidence" value="ECO:0007669"/>
    <property type="project" value="InterPro"/>
</dbReference>
<evidence type="ECO:0000256" key="2">
    <source>
        <dbReference type="ARBA" id="ARBA00022723"/>
    </source>
</evidence>
<dbReference type="GO" id="GO:0005634">
    <property type="term" value="C:nucleus"/>
    <property type="evidence" value="ECO:0007669"/>
    <property type="project" value="UniProtKB-SubCell"/>
</dbReference>
<evidence type="ECO:0000256" key="6">
    <source>
        <dbReference type="ARBA" id="ARBA00023242"/>
    </source>
</evidence>
<dbReference type="InterPro" id="IPR001138">
    <property type="entry name" value="Zn2Cys6_DnaBD"/>
</dbReference>
<evidence type="ECO:0000259" key="8">
    <source>
        <dbReference type="PROSITE" id="PS50048"/>
    </source>
</evidence>
<evidence type="ECO:0000256" key="1">
    <source>
        <dbReference type="ARBA" id="ARBA00004123"/>
    </source>
</evidence>
<keyword evidence="2" id="KW-0479">Metal-binding</keyword>
<name>A0A370C6U2_ASPNG</name>
<dbReference type="Proteomes" id="UP000253845">
    <property type="component" value="Unassembled WGS sequence"/>
</dbReference>
<protein>
    <recommendedName>
        <fullName evidence="8">Zn(2)-C6 fungal-type domain-containing protein</fullName>
    </recommendedName>
</protein>
<dbReference type="InterPro" id="IPR007219">
    <property type="entry name" value="XnlR_reg_dom"/>
</dbReference>
<dbReference type="SMART" id="SM00066">
    <property type="entry name" value="GAL4"/>
    <property type="match status" value="1"/>
</dbReference>
<feature type="region of interest" description="Disordered" evidence="7">
    <location>
        <begin position="57"/>
        <end position="96"/>
    </location>
</feature>
<dbReference type="AlphaFoldDB" id="A0A370C6U2"/>
<dbReference type="CDD" id="cd12148">
    <property type="entry name" value="fungal_TF_MHR"/>
    <property type="match status" value="1"/>
</dbReference>
<sequence length="669" mass="75137">MGGAAMHPTGRKRRVTTCVPCYTRKQRCNRQYPCNHCTRRRRPEECVYQSIITGDPSNTFLLEPARDPEPQEPPNVQLPNGSSKASPAEAQNSASNSHSALAKSFGYFEHSDSNTMALLKKWDLDSEGDTDQSTQGLSTAVLETVKQVLEKIPPRPILDFLMQYFVDELNWMKQIIHPPSFLTQYQHWWTKEWPLSVDDIEFAALVLRIGAYSAQFLPSPTHTLDRIRGQSLSDIRDTCSHLGGELARACLSLNWKGSLVRVQHILFAAFRSSCEGRTDKFWEGIASACSAAQKAGIHTVAPVPGEDSSQVLEKEMRRRTLCGLYVLDSHLARQLDRVPFLPDNLVLETLPRLRLAPFIGDLAASADAPEDFTERLMQVRLGRFWRSFGSRRNLPYDPTHGEQRYERFCAEYIPTLPPAYALNPDRRWDGQLPKLPMQRQLLYIAIFDSVCWNFRPLLLLKPGQVTSLPPYKQVLLQSQKQKLALAALEELDAVTALHIMFGGSHTRFSAIIFNTFEAAVVLLILCTQKDFPFDQGEDHPDILGLRVATLTRPRAMRAVEKALGRLQMLAEVSEMAASGAQVVTQLFAKAARMEHSLEPYTPNESSRSSSSPAILSNFLNLEDGSGLWMSSEDPTLMPDMLSTIAHGDSYSMLQFPSLDLTSWNGNFHS</sequence>
<dbReference type="GO" id="GO:0008270">
    <property type="term" value="F:zinc ion binding"/>
    <property type="evidence" value="ECO:0007669"/>
    <property type="project" value="InterPro"/>
</dbReference>
<evidence type="ECO:0000256" key="5">
    <source>
        <dbReference type="ARBA" id="ARBA00023163"/>
    </source>
</evidence>
<dbReference type="GO" id="GO:0003677">
    <property type="term" value="F:DNA binding"/>
    <property type="evidence" value="ECO:0007669"/>
    <property type="project" value="UniProtKB-KW"/>
</dbReference>
<dbReference type="VEuPathDB" id="FungiDB:M747DRAFT_277323"/>
<evidence type="ECO:0000313" key="10">
    <source>
        <dbReference type="Proteomes" id="UP000253845"/>
    </source>
</evidence>
<dbReference type="PANTHER" id="PTHR31001">
    <property type="entry name" value="UNCHARACTERIZED TRANSCRIPTIONAL REGULATORY PROTEIN"/>
    <property type="match status" value="1"/>
</dbReference>
<evidence type="ECO:0000256" key="4">
    <source>
        <dbReference type="ARBA" id="ARBA00023125"/>
    </source>
</evidence>
<dbReference type="InterPro" id="IPR050613">
    <property type="entry name" value="Sec_Metabolite_Reg"/>
</dbReference>
<evidence type="ECO:0000256" key="3">
    <source>
        <dbReference type="ARBA" id="ARBA00023015"/>
    </source>
</evidence>
<dbReference type="Gene3D" id="4.10.240.10">
    <property type="entry name" value="Zn(2)-C6 fungal-type DNA-binding domain"/>
    <property type="match status" value="1"/>
</dbReference>
<gene>
    <name evidence="9" type="ORF">M747DRAFT_277323</name>
</gene>
<dbReference type="PANTHER" id="PTHR31001:SF87">
    <property type="entry name" value="COL-21"/>
    <property type="match status" value="1"/>
</dbReference>
<evidence type="ECO:0000313" key="9">
    <source>
        <dbReference type="EMBL" id="RDH22316.1"/>
    </source>
</evidence>
<dbReference type="EMBL" id="KZ851908">
    <property type="protein sequence ID" value="RDH22316.1"/>
    <property type="molecule type" value="Genomic_DNA"/>
</dbReference>
<feature type="domain" description="Zn(2)-C6 fungal-type" evidence="8">
    <location>
        <begin position="17"/>
        <end position="48"/>
    </location>
</feature>
<dbReference type="Pfam" id="PF04082">
    <property type="entry name" value="Fungal_trans"/>
    <property type="match status" value="1"/>
</dbReference>
<feature type="compositionally biased region" description="Polar residues" evidence="7">
    <location>
        <begin position="77"/>
        <end position="96"/>
    </location>
</feature>
<proteinExistence type="predicted"/>
<dbReference type="InterPro" id="IPR036864">
    <property type="entry name" value="Zn2-C6_fun-type_DNA-bd_sf"/>
</dbReference>
<accession>A0A370C6U2</accession>
<dbReference type="SUPFAM" id="SSF57701">
    <property type="entry name" value="Zn2/Cys6 DNA-binding domain"/>
    <property type="match status" value="1"/>
</dbReference>
<evidence type="ECO:0000256" key="7">
    <source>
        <dbReference type="SAM" id="MobiDB-lite"/>
    </source>
</evidence>
<keyword evidence="5" id="KW-0804">Transcription</keyword>